<name>A0ABV8V6B1_9GAMM</name>
<evidence type="ECO:0000313" key="2">
    <source>
        <dbReference type="Proteomes" id="UP001595840"/>
    </source>
</evidence>
<dbReference type="RefSeq" id="WP_290261200.1">
    <property type="nucleotide sequence ID" value="NZ_JAUFQG010000004.1"/>
</dbReference>
<evidence type="ECO:0000313" key="1">
    <source>
        <dbReference type="EMBL" id="MFC4363418.1"/>
    </source>
</evidence>
<sequence>MIYSVHPDYQNYCLFNMEAKSTRAVLGEDSLFHVNHAPVSVLARWAPVALDFFSAGAKSVTAIADVTAYQGRLYLNEKAREALLPIIAANGELLPVYYEAGEGFVFNLLAVEDQALDTKLCTKNEWGDITWIAFHEQQVRADVFRIKYDGYSSVFCRESFKNAYEAADLKGLLFTENLAPEPA</sequence>
<comment type="caution">
    <text evidence="1">The sequence shown here is derived from an EMBL/GenBank/DDBJ whole genome shotgun (WGS) entry which is preliminary data.</text>
</comment>
<reference evidence="2" key="1">
    <citation type="journal article" date="2019" name="Int. J. Syst. Evol. Microbiol.">
        <title>The Global Catalogue of Microorganisms (GCM) 10K type strain sequencing project: providing services to taxonomists for standard genome sequencing and annotation.</title>
        <authorList>
            <consortium name="The Broad Institute Genomics Platform"/>
            <consortium name="The Broad Institute Genome Sequencing Center for Infectious Disease"/>
            <person name="Wu L."/>
            <person name="Ma J."/>
        </authorList>
    </citation>
    <scope>NUCLEOTIDE SEQUENCE [LARGE SCALE GENOMIC DNA]</scope>
    <source>
        <strain evidence="2">CECT 8570</strain>
    </source>
</reference>
<protein>
    <submittedName>
        <fullName evidence="1">Uncharacterized protein</fullName>
    </submittedName>
</protein>
<gene>
    <name evidence="1" type="ORF">ACFOX3_13970</name>
</gene>
<proteinExistence type="predicted"/>
<keyword evidence="2" id="KW-1185">Reference proteome</keyword>
<dbReference type="Proteomes" id="UP001595840">
    <property type="component" value="Unassembled WGS sequence"/>
</dbReference>
<organism evidence="1 2">
    <name type="scientific">Simiduia curdlanivorans</name>
    <dbReference type="NCBI Taxonomy" id="1492769"/>
    <lineage>
        <taxon>Bacteria</taxon>
        <taxon>Pseudomonadati</taxon>
        <taxon>Pseudomonadota</taxon>
        <taxon>Gammaproteobacteria</taxon>
        <taxon>Cellvibrionales</taxon>
        <taxon>Cellvibrionaceae</taxon>
        <taxon>Simiduia</taxon>
    </lineage>
</organism>
<dbReference type="EMBL" id="JBHSCX010000020">
    <property type="protein sequence ID" value="MFC4363418.1"/>
    <property type="molecule type" value="Genomic_DNA"/>
</dbReference>
<accession>A0ABV8V6B1</accession>